<gene>
    <name evidence="1" type="ORF">UW63_C0013G0010</name>
</gene>
<dbReference type="AlphaFoldDB" id="A0A0G1MHV7"/>
<organism evidence="1 2">
    <name type="scientific">Candidatus Uhrbacteria bacterium GW2011_GWF2_44_350</name>
    <dbReference type="NCBI Taxonomy" id="1619000"/>
    <lineage>
        <taxon>Bacteria</taxon>
        <taxon>Candidatus Uhriibacteriota</taxon>
    </lineage>
</organism>
<reference evidence="1 2" key="1">
    <citation type="journal article" date="2015" name="Nature">
        <title>rRNA introns, odd ribosomes, and small enigmatic genomes across a large radiation of phyla.</title>
        <authorList>
            <person name="Brown C.T."/>
            <person name="Hug L.A."/>
            <person name="Thomas B.C."/>
            <person name="Sharon I."/>
            <person name="Castelle C.J."/>
            <person name="Singh A."/>
            <person name="Wilkins M.J."/>
            <person name="Williams K.H."/>
            <person name="Banfield J.F."/>
        </authorList>
    </citation>
    <scope>NUCLEOTIDE SEQUENCE [LARGE SCALE GENOMIC DNA]</scope>
</reference>
<dbReference type="EMBL" id="LCJB01000013">
    <property type="protein sequence ID" value="KKT71569.1"/>
    <property type="molecule type" value="Genomic_DNA"/>
</dbReference>
<proteinExistence type="predicted"/>
<evidence type="ECO:0000313" key="2">
    <source>
        <dbReference type="Proteomes" id="UP000034154"/>
    </source>
</evidence>
<protein>
    <submittedName>
        <fullName evidence="1">Uncharacterized protein</fullName>
    </submittedName>
</protein>
<accession>A0A0G1MHV7</accession>
<sequence>MPELVYVDPRKFTHAPVAHLNLEKLFQEPWSLPSIRPPEIPDVLRIRLAGQQIPLMAVLQLGLEDIRTDIDLHDGVSVPHLYWNAMVLPAGIREVILRLQIRDLNGPRFLIKEFLKSLAGLPVGRGARVVVFAGLKQDGSDFVMFDWSALDGINRIRENNLRLEKQFKESFWSGLFRRLLLQPRPPAPGVVEIPDEVPILDPWYDPELQPIVEKAVKGPLSQAVESLLHQMILMPEIYQQLKDKKIPLGQFAFTRLETAMVDTSLRSARNFTRLY</sequence>
<comment type="caution">
    <text evidence="1">The sequence shown here is derived from an EMBL/GenBank/DDBJ whole genome shotgun (WGS) entry which is preliminary data.</text>
</comment>
<dbReference type="Proteomes" id="UP000034154">
    <property type="component" value="Unassembled WGS sequence"/>
</dbReference>
<evidence type="ECO:0000313" key="1">
    <source>
        <dbReference type="EMBL" id="KKT71569.1"/>
    </source>
</evidence>
<name>A0A0G1MHV7_9BACT</name>